<dbReference type="InterPro" id="IPR011701">
    <property type="entry name" value="MFS"/>
</dbReference>
<evidence type="ECO:0000256" key="2">
    <source>
        <dbReference type="ARBA" id="ARBA00022448"/>
    </source>
</evidence>
<evidence type="ECO:0000313" key="8">
    <source>
        <dbReference type="Proteomes" id="UP000019471"/>
    </source>
</evidence>
<evidence type="ECO:0000256" key="5">
    <source>
        <dbReference type="ARBA" id="ARBA00023136"/>
    </source>
</evidence>
<organism evidence="7 8">
    <name type="scientific">Cladophialophora psammophila CBS 110553</name>
    <dbReference type="NCBI Taxonomy" id="1182543"/>
    <lineage>
        <taxon>Eukaryota</taxon>
        <taxon>Fungi</taxon>
        <taxon>Dikarya</taxon>
        <taxon>Ascomycota</taxon>
        <taxon>Pezizomycotina</taxon>
        <taxon>Eurotiomycetes</taxon>
        <taxon>Chaetothyriomycetidae</taxon>
        <taxon>Chaetothyriales</taxon>
        <taxon>Herpotrichiellaceae</taxon>
        <taxon>Cladophialophora</taxon>
    </lineage>
</organism>
<proteinExistence type="predicted"/>
<comment type="caution">
    <text evidence="7">The sequence shown here is derived from an EMBL/GenBank/DDBJ whole genome shotgun (WGS) entry which is preliminary data.</text>
</comment>
<feature type="transmembrane region" description="Helical" evidence="6">
    <location>
        <begin position="479"/>
        <end position="500"/>
    </location>
</feature>
<dbReference type="Proteomes" id="UP000019471">
    <property type="component" value="Unassembled WGS sequence"/>
</dbReference>
<feature type="transmembrane region" description="Helical" evidence="6">
    <location>
        <begin position="238"/>
        <end position="256"/>
    </location>
</feature>
<dbReference type="PANTHER" id="PTHR43791:SF91">
    <property type="entry name" value="MAJOR FACILITATOR SUPERFAMILY (MFS) PROFILE DOMAIN-CONTAINING PROTEIN-RELATED"/>
    <property type="match status" value="1"/>
</dbReference>
<dbReference type="AlphaFoldDB" id="W9WHH2"/>
<dbReference type="Gene3D" id="1.20.1250.20">
    <property type="entry name" value="MFS general substrate transporter like domains"/>
    <property type="match status" value="2"/>
</dbReference>
<feature type="transmembrane region" description="Helical" evidence="6">
    <location>
        <begin position="393"/>
        <end position="412"/>
    </location>
</feature>
<accession>W9WHH2</accession>
<evidence type="ECO:0008006" key="9">
    <source>
        <dbReference type="Google" id="ProtNLM"/>
    </source>
</evidence>
<dbReference type="GeneID" id="19193640"/>
<dbReference type="PANTHER" id="PTHR43791">
    <property type="entry name" value="PERMEASE-RELATED"/>
    <property type="match status" value="1"/>
</dbReference>
<name>W9WHH2_9EURO</name>
<keyword evidence="3 6" id="KW-0812">Transmembrane</keyword>
<feature type="transmembrane region" description="Helical" evidence="6">
    <location>
        <begin position="421"/>
        <end position="440"/>
    </location>
</feature>
<dbReference type="RefSeq" id="XP_007747713.1">
    <property type="nucleotide sequence ID" value="XM_007749523.1"/>
</dbReference>
<keyword evidence="5 6" id="KW-0472">Membrane</keyword>
<dbReference type="HOGENOM" id="CLU_001265_0_0_1"/>
<dbReference type="eggNOG" id="KOG2533">
    <property type="taxonomic scope" value="Eukaryota"/>
</dbReference>
<dbReference type="EMBL" id="AMGX01000015">
    <property type="protein sequence ID" value="EXJ67597.1"/>
    <property type="molecule type" value="Genomic_DNA"/>
</dbReference>
<dbReference type="Pfam" id="PF07690">
    <property type="entry name" value="MFS_1"/>
    <property type="match status" value="1"/>
</dbReference>
<keyword evidence="4 6" id="KW-1133">Transmembrane helix</keyword>
<evidence type="ECO:0000256" key="6">
    <source>
        <dbReference type="SAM" id="Phobius"/>
    </source>
</evidence>
<evidence type="ECO:0000256" key="3">
    <source>
        <dbReference type="ARBA" id="ARBA00022692"/>
    </source>
</evidence>
<dbReference type="OrthoDB" id="2985014at2759"/>
<evidence type="ECO:0000256" key="1">
    <source>
        <dbReference type="ARBA" id="ARBA00004141"/>
    </source>
</evidence>
<gene>
    <name evidence="7" type="ORF">A1O5_08943</name>
</gene>
<feature type="transmembrane region" description="Helical" evidence="6">
    <location>
        <begin position="268"/>
        <end position="288"/>
    </location>
</feature>
<dbReference type="GO" id="GO:0022857">
    <property type="term" value="F:transmembrane transporter activity"/>
    <property type="evidence" value="ECO:0007669"/>
    <property type="project" value="InterPro"/>
</dbReference>
<protein>
    <recommendedName>
        <fullName evidence="9">Major facilitator superfamily (MFS) profile domain-containing protein</fullName>
    </recommendedName>
</protein>
<dbReference type="SUPFAM" id="SSF103473">
    <property type="entry name" value="MFS general substrate transporter"/>
    <property type="match status" value="1"/>
</dbReference>
<evidence type="ECO:0000256" key="4">
    <source>
        <dbReference type="ARBA" id="ARBA00022989"/>
    </source>
</evidence>
<comment type="subcellular location">
    <subcellularLocation>
        <location evidence="1">Membrane</location>
        <topology evidence="1">Multi-pass membrane protein</topology>
    </subcellularLocation>
</comment>
<keyword evidence="2" id="KW-0813">Transport</keyword>
<feature type="transmembrane region" description="Helical" evidence="6">
    <location>
        <begin position="512"/>
        <end position="532"/>
    </location>
</feature>
<dbReference type="InterPro" id="IPR036259">
    <property type="entry name" value="MFS_trans_sf"/>
</dbReference>
<dbReference type="GO" id="GO:0016020">
    <property type="term" value="C:membrane"/>
    <property type="evidence" value="ECO:0007669"/>
    <property type="project" value="UniProtKB-SubCell"/>
</dbReference>
<reference evidence="7 8" key="1">
    <citation type="submission" date="2013-03" db="EMBL/GenBank/DDBJ databases">
        <title>The Genome Sequence of Cladophialophora psammophila CBS 110553.</title>
        <authorList>
            <consortium name="The Broad Institute Genomics Platform"/>
            <person name="Cuomo C."/>
            <person name="de Hoog S."/>
            <person name="Gorbushina A."/>
            <person name="Walker B."/>
            <person name="Young S.K."/>
            <person name="Zeng Q."/>
            <person name="Gargeya S."/>
            <person name="Fitzgerald M."/>
            <person name="Haas B."/>
            <person name="Abouelleil A."/>
            <person name="Allen A.W."/>
            <person name="Alvarado L."/>
            <person name="Arachchi H.M."/>
            <person name="Berlin A.M."/>
            <person name="Chapman S.B."/>
            <person name="Gainer-Dewar J."/>
            <person name="Goldberg J."/>
            <person name="Griggs A."/>
            <person name="Gujja S."/>
            <person name="Hansen M."/>
            <person name="Howarth C."/>
            <person name="Imamovic A."/>
            <person name="Ireland A."/>
            <person name="Larimer J."/>
            <person name="McCowan C."/>
            <person name="Murphy C."/>
            <person name="Pearson M."/>
            <person name="Poon T.W."/>
            <person name="Priest M."/>
            <person name="Roberts A."/>
            <person name="Saif S."/>
            <person name="Shea T."/>
            <person name="Sisk P."/>
            <person name="Sykes S."/>
            <person name="Wortman J."/>
            <person name="Nusbaum C."/>
            <person name="Birren B."/>
        </authorList>
    </citation>
    <scope>NUCLEOTIDE SEQUENCE [LARGE SCALE GENOMIC DNA]</scope>
    <source>
        <strain evidence="7 8">CBS 110553</strain>
    </source>
</reference>
<feature type="transmembrane region" description="Helical" evidence="6">
    <location>
        <begin position="300"/>
        <end position="322"/>
    </location>
</feature>
<sequence>MGEHSDVSIEYKDYPLARSISSVSGRSPSPTSKLLQAFLDTIAQKLSVTDDKGVSNIPVVSETQGDTTIHVVPRGEEIADVSSLENEIVGYDAERMKARTLLTKAEEARLMRRVDMHLMPLCSIMFLLKNMDYQNAANARIMNKGTDHNILTQLHMSSNDYNFISTIYYVSGPLPPMLRLSTHFPLIPYIIFEAPSNLFIKKMLPSRWQSRIMVSWGIAIACHAAVTSKTGLYTARFFLGMCEAGMFPGVLLQMVYWYRPDEMSIRLLYFYALGNFSNVISGVLAYAFDTISGRDGLSGWQWLFLVEGVITIAFGISLFFMLPDFPKQAKWLSEKEKAFIQARLPANAPRAEELNFSFREIVTALKDKRMWLFTMPTVIANLGFTSIAKSQLLNIPTSFLSIMIIAISGYFADSAWLPRPIIPLGFLVSILACYSVLYTFPNNGGVYAATVLANSFAQSWYPLMWPWRVQTTSRATGSAFAIGFVNSYGQIGGAVGPQIFQSKYAPHYTVSFAIAMAIIGGCLLVTCITWWVTRETERQTRKIKKLRMKAAKRGESVLDDVDASADVKRKEEVREAA</sequence>
<evidence type="ECO:0000313" key="7">
    <source>
        <dbReference type="EMBL" id="EXJ67597.1"/>
    </source>
</evidence>
<keyword evidence="8" id="KW-1185">Reference proteome</keyword>